<dbReference type="RefSeq" id="WP_092638312.1">
    <property type="nucleotide sequence ID" value="NZ_FNID01000006.1"/>
</dbReference>
<evidence type="ECO:0000313" key="2">
    <source>
        <dbReference type="Proteomes" id="UP000199182"/>
    </source>
</evidence>
<dbReference type="InterPro" id="IPR011989">
    <property type="entry name" value="ARM-like"/>
</dbReference>
<protein>
    <recommendedName>
        <fullName evidence="3">HEAT repeat domain-containing protein</fullName>
    </recommendedName>
</protein>
<reference evidence="1 2" key="1">
    <citation type="submission" date="2016-10" db="EMBL/GenBank/DDBJ databases">
        <authorList>
            <person name="de Groot N.N."/>
        </authorList>
    </citation>
    <scope>NUCLEOTIDE SEQUENCE [LARGE SCALE GENOMIC DNA]</scope>
    <source>
        <strain evidence="1 2">CGMCC 1.5012</strain>
    </source>
</reference>
<dbReference type="Gene3D" id="1.25.10.10">
    <property type="entry name" value="Leucine-rich Repeat Variant"/>
    <property type="match status" value="1"/>
</dbReference>
<dbReference type="InterPro" id="IPR016024">
    <property type="entry name" value="ARM-type_fold"/>
</dbReference>
<organism evidence="1 2">
    <name type="scientific">Acetanaerobacterium elongatum</name>
    <dbReference type="NCBI Taxonomy" id="258515"/>
    <lineage>
        <taxon>Bacteria</taxon>
        <taxon>Bacillati</taxon>
        <taxon>Bacillota</taxon>
        <taxon>Clostridia</taxon>
        <taxon>Eubacteriales</taxon>
        <taxon>Oscillospiraceae</taxon>
        <taxon>Acetanaerobacterium</taxon>
    </lineage>
</organism>
<proteinExistence type="predicted"/>
<dbReference type="SUPFAM" id="SSF48371">
    <property type="entry name" value="ARM repeat"/>
    <property type="match status" value="1"/>
</dbReference>
<evidence type="ECO:0000313" key="1">
    <source>
        <dbReference type="EMBL" id="SDM83542.1"/>
    </source>
</evidence>
<dbReference type="AlphaFoldDB" id="A0A1G9WG41"/>
<evidence type="ECO:0008006" key="3">
    <source>
        <dbReference type="Google" id="ProtNLM"/>
    </source>
</evidence>
<dbReference type="Proteomes" id="UP000199182">
    <property type="component" value="Unassembled WGS sequence"/>
</dbReference>
<accession>A0A1G9WG41</accession>
<keyword evidence="2" id="KW-1185">Reference proteome</keyword>
<sequence>MLSYEQILQNGRTPSELAQQLTAEDIAQLFGLLREKDNELRYSAFLLLQERSKAHADVYPYWDGLCEKLDDENSYQRSLGVMLLAENVRWDAANRFDKIAESYLARTSDEKFITSRQTIQSIAVWVELKPNLHPLIVDTLTHIDIASLKDTQQKLILLDILGILVRIQKQTANEAAADYIARALTGGVLDKKSVKIIKDMLG</sequence>
<dbReference type="STRING" id="258515.SAMN05192585_1069"/>
<name>A0A1G9WG41_9FIRM</name>
<dbReference type="OrthoDB" id="1951221at2"/>
<gene>
    <name evidence="1" type="ORF">SAMN05192585_1069</name>
</gene>
<dbReference type="EMBL" id="FNID01000006">
    <property type="protein sequence ID" value="SDM83542.1"/>
    <property type="molecule type" value="Genomic_DNA"/>
</dbReference>